<evidence type="ECO:0000259" key="2">
    <source>
        <dbReference type="Pfam" id="PF07853"/>
    </source>
</evidence>
<comment type="caution">
    <text evidence="3">The sequence shown here is derived from an EMBL/GenBank/DDBJ whole genome shotgun (WGS) entry which is preliminary data.</text>
</comment>
<dbReference type="Pfam" id="PF07853">
    <property type="entry name" value="DUF1648"/>
    <property type="match status" value="1"/>
</dbReference>
<keyword evidence="1" id="KW-0472">Membrane</keyword>
<feature type="transmembrane region" description="Helical" evidence="1">
    <location>
        <begin position="153"/>
        <end position="173"/>
    </location>
</feature>
<sequence>MTTTRSPADDARELPREPTARWITVLITGLVAVWLGVLAWQATVLPERVPTHFGSGGEPDGWSSKSGALAFSVLGPLLFALPLPLMSLMVLRWPSSINVPNKQWWTATGPRLRRFERLMREDLWLITAVMLVTLIGVQAGITGAAQTDDGRLPGLWLAGPLIVAFVGTGVVLARMYGSRYEEQSDLD</sequence>
<dbReference type="InterPro" id="IPR012867">
    <property type="entry name" value="DUF1648"/>
</dbReference>
<reference evidence="3 4" key="1">
    <citation type="submission" date="2018-06" db="EMBL/GenBank/DDBJ databases">
        <title>Whole genome sequencing of four bacterial strains from South Shetland trench revealing bio-synthetic gene clusters.</title>
        <authorList>
            <person name="Abdel-Mageed W.M."/>
            <person name="Lehri B."/>
            <person name="Jarmusch S.A."/>
            <person name="Miranda K."/>
            <person name="Goodfellow M."/>
            <person name="Jaspars M."/>
            <person name="Karlyshev A.V."/>
        </authorList>
    </citation>
    <scope>NUCLEOTIDE SEQUENCE [LARGE SCALE GENOMIC DNA]</scope>
    <source>
        <strain evidence="3 4">SST1</strain>
    </source>
</reference>
<gene>
    <name evidence="3" type="ORF">DQ226_08230</name>
</gene>
<evidence type="ECO:0000313" key="4">
    <source>
        <dbReference type="Proteomes" id="UP000252187"/>
    </source>
</evidence>
<feature type="transmembrane region" description="Helical" evidence="1">
    <location>
        <begin position="123"/>
        <end position="141"/>
    </location>
</feature>
<dbReference type="RefSeq" id="WP_067719360.1">
    <property type="nucleotide sequence ID" value="NZ_JAPWIO010000010.1"/>
</dbReference>
<feature type="domain" description="DUF1648" evidence="2">
    <location>
        <begin position="30"/>
        <end position="74"/>
    </location>
</feature>
<accession>A0A365PAJ1</accession>
<evidence type="ECO:0000256" key="1">
    <source>
        <dbReference type="SAM" id="Phobius"/>
    </source>
</evidence>
<proteinExistence type="predicted"/>
<dbReference type="AlphaFoldDB" id="A0A365PAJ1"/>
<feature type="transmembrane region" description="Helical" evidence="1">
    <location>
        <begin position="68"/>
        <end position="91"/>
    </location>
</feature>
<keyword evidence="1" id="KW-1133">Transmembrane helix</keyword>
<keyword evidence="1" id="KW-0812">Transmembrane</keyword>
<dbReference type="EMBL" id="QNTT01000017">
    <property type="protein sequence ID" value="RBA36940.1"/>
    <property type="molecule type" value="Genomic_DNA"/>
</dbReference>
<organism evidence="3 4">
    <name type="scientific">Dietzia maris</name>
    <dbReference type="NCBI Taxonomy" id="37915"/>
    <lineage>
        <taxon>Bacteria</taxon>
        <taxon>Bacillati</taxon>
        <taxon>Actinomycetota</taxon>
        <taxon>Actinomycetes</taxon>
        <taxon>Mycobacteriales</taxon>
        <taxon>Dietziaceae</taxon>
        <taxon>Dietzia</taxon>
    </lineage>
</organism>
<evidence type="ECO:0000313" key="3">
    <source>
        <dbReference type="EMBL" id="RBA36940.1"/>
    </source>
</evidence>
<name>A0A365PAJ1_9ACTN</name>
<protein>
    <submittedName>
        <fullName evidence="3">DUF1648 domain-containing protein</fullName>
    </submittedName>
</protein>
<feature type="transmembrane region" description="Helical" evidence="1">
    <location>
        <begin position="20"/>
        <end position="40"/>
    </location>
</feature>
<dbReference type="Proteomes" id="UP000252187">
    <property type="component" value="Unassembled WGS sequence"/>
</dbReference>